<evidence type="ECO:0000256" key="3">
    <source>
        <dbReference type="ARBA" id="ARBA00022989"/>
    </source>
</evidence>
<dbReference type="Pfam" id="PF01094">
    <property type="entry name" value="ANF_receptor"/>
    <property type="match status" value="1"/>
</dbReference>
<dbReference type="GO" id="GO:0004930">
    <property type="term" value="F:G protein-coupled receptor activity"/>
    <property type="evidence" value="ECO:0007669"/>
    <property type="project" value="InterPro"/>
</dbReference>
<dbReference type="SUPFAM" id="SSF53822">
    <property type="entry name" value="Periplasmic binding protein-like I"/>
    <property type="match status" value="1"/>
</dbReference>
<dbReference type="PANTHER" id="PTHR24061:SF564">
    <property type="entry name" value="METABOTROPIC GLUTAMATE RECEPTOR 1"/>
    <property type="match status" value="1"/>
</dbReference>
<evidence type="ECO:0000313" key="7">
    <source>
        <dbReference type="Proteomes" id="UP000694892"/>
    </source>
</evidence>
<organism evidence="6 7">
    <name type="scientific">Xenopus laevis</name>
    <name type="common">African clawed frog</name>
    <dbReference type="NCBI Taxonomy" id="8355"/>
    <lineage>
        <taxon>Eukaryota</taxon>
        <taxon>Metazoa</taxon>
        <taxon>Chordata</taxon>
        <taxon>Craniata</taxon>
        <taxon>Vertebrata</taxon>
        <taxon>Euteleostomi</taxon>
        <taxon>Amphibia</taxon>
        <taxon>Batrachia</taxon>
        <taxon>Anura</taxon>
        <taxon>Pipoidea</taxon>
        <taxon>Pipidae</taxon>
        <taxon>Xenopodinae</taxon>
        <taxon>Xenopus</taxon>
        <taxon>Xenopus</taxon>
    </lineage>
</organism>
<evidence type="ECO:0000313" key="6">
    <source>
        <dbReference type="EMBL" id="OCT99165.1"/>
    </source>
</evidence>
<evidence type="ECO:0000256" key="2">
    <source>
        <dbReference type="ARBA" id="ARBA00022692"/>
    </source>
</evidence>
<protein>
    <recommendedName>
        <fullName evidence="5">Receptor ligand binding region domain-containing protein</fullName>
    </recommendedName>
</protein>
<dbReference type="EMBL" id="CM004466">
    <property type="protein sequence ID" value="OCT99165.1"/>
    <property type="molecule type" value="Genomic_DNA"/>
</dbReference>
<evidence type="ECO:0000256" key="1">
    <source>
        <dbReference type="ARBA" id="ARBA00004370"/>
    </source>
</evidence>
<keyword evidence="2" id="KW-0812">Transmembrane</keyword>
<name>A0A974DX59_XENLA</name>
<dbReference type="Gene3D" id="3.40.50.2300">
    <property type="match status" value="2"/>
</dbReference>
<reference evidence="7" key="1">
    <citation type="journal article" date="2016" name="Nature">
        <title>Genome evolution in the allotetraploid frog Xenopus laevis.</title>
        <authorList>
            <person name="Session A.M."/>
            <person name="Uno Y."/>
            <person name="Kwon T."/>
            <person name="Chapman J.A."/>
            <person name="Toyoda A."/>
            <person name="Takahashi S."/>
            <person name="Fukui A."/>
            <person name="Hikosaka A."/>
            <person name="Suzuki A."/>
            <person name="Kondo M."/>
            <person name="van Heeringen S.J."/>
            <person name="Quigley I."/>
            <person name="Heinz S."/>
            <person name="Ogino H."/>
            <person name="Ochi H."/>
            <person name="Hellsten U."/>
            <person name="Lyons J.B."/>
            <person name="Simakov O."/>
            <person name="Putnam N."/>
            <person name="Stites J."/>
            <person name="Kuroki Y."/>
            <person name="Tanaka T."/>
            <person name="Michiue T."/>
            <person name="Watanabe M."/>
            <person name="Bogdanovic O."/>
            <person name="Lister R."/>
            <person name="Georgiou G."/>
            <person name="Paranjpe S.S."/>
            <person name="van Kruijsbergen I."/>
            <person name="Shu S."/>
            <person name="Carlson J."/>
            <person name="Kinoshita T."/>
            <person name="Ohta Y."/>
            <person name="Mawaribuchi S."/>
            <person name="Jenkins J."/>
            <person name="Grimwood J."/>
            <person name="Schmutz J."/>
            <person name="Mitros T."/>
            <person name="Mozaffari S.V."/>
            <person name="Suzuki Y."/>
            <person name="Haramoto Y."/>
            <person name="Yamamoto T.S."/>
            <person name="Takagi C."/>
            <person name="Heald R."/>
            <person name="Miller K."/>
            <person name="Haudenschild C."/>
            <person name="Kitzman J."/>
            <person name="Nakayama T."/>
            <person name="Izutsu Y."/>
            <person name="Robert J."/>
            <person name="Fortriede J."/>
            <person name="Burns K."/>
            <person name="Lotay V."/>
            <person name="Karimi K."/>
            <person name="Yasuoka Y."/>
            <person name="Dichmann D.S."/>
            <person name="Flajnik M.F."/>
            <person name="Houston D.W."/>
            <person name="Shendure J."/>
            <person name="DuPasquier L."/>
            <person name="Vize P.D."/>
            <person name="Zorn A.M."/>
            <person name="Ito M."/>
            <person name="Marcotte E.M."/>
            <person name="Wallingford J.B."/>
            <person name="Ito Y."/>
            <person name="Asashima M."/>
            <person name="Ueno N."/>
            <person name="Matsuda Y."/>
            <person name="Veenstra G.J."/>
            <person name="Fujiyama A."/>
            <person name="Harland R.M."/>
            <person name="Taira M."/>
            <person name="Rokhsar D.S."/>
        </authorList>
    </citation>
    <scope>NUCLEOTIDE SEQUENCE [LARGE SCALE GENOMIC DNA]</scope>
    <source>
        <strain evidence="7">J</strain>
    </source>
</reference>
<dbReference type="InterPro" id="IPR028082">
    <property type="entry name" value="Peripla_BP_I"/>
</dbReference>
<comment type="subcellular location">
    <subcellularLocation>
        <location evidence="1">Membrane</location>
    </subcellularLocation>
</comment>
<dbReference type="Proteomes" id="UP000694892">
    <property type="component" value="Chromosome 1L"/>
</dbReference>
<feature type="non-terminal residue" evidence="6">
    <location>
        <position position="334"/>
    </location>
</feature>
<dbReference type="InterPro" id="IPR000068">
    <property type="entry name" value="GPCR_3_Ca_sens_rcpt-rel"/>
</dbReference>
<accession>A0A974DX59</accession>
<dbReference type="PANTHER" id="PTHR24061">
    <property type="entry name" value="CALCIUM-SENSING RECEPTOR-RELATED"/>
    <property type="match status" value="1"/>
</dbReference>
<evidence type="ECO:0000259" key="5">
    <source>
        <dbReference type="Pfam" id="PF01094"/>
    </source>
</evidence>
<evidence type="ECO:0000256" key="4">
    <source>
        <dbReference type="ARBA" id="ARBA00023136"/>
    </source>
</evidence>
<proteinExistence type="predicted"/>
<gene>
    <name evidence="6" type="ORF">XELAEV_18004956mg</name>
</gene>
<dbReference type="AlphaFoldDB" id="A0A974DX59"/>
<feature type="domain" description="Receptor ligand binding region" evidence="5">
    <location>
        <begin position="7"/>
        <end position="293"/>
    </location>
</feature>
<dbReference type="GO" id="GO:0005886">
    <property type="term" value="C:plasma membrane"/>
    <property type="evidence" value="ECO:0007669"/>
    <property type="project" value="TreeGrafter"/>
</dbReference>
<dbReference type="FunFam" id="3.40.50.2300:FF:000364">
    <property type="entry name" value="Uncharacterized protein"/>
    <property type="match status" value="1"/>
</dbReference>
<dbReference type="InterPro" id="IPR001828">
    <property type="entry name" value="ANF_lig-bd_rcpt"/>
</dbReference>
<keyword evidence="3" id="KW-1133">Transmembrane helix</keyword>
<sequence length="334" mass="38989">MLILCFQISYGATDPTLSDRRMFPYFFSSGLDDDIQHIAVARLLEQLGWTWVIILAPANDSGEKQSLNLQKEIIKHGVCVDIIITISQDTHTNREHFEQIRISTAEVIILCGTPSDLIFDSLNTLETVVYEKTLVATLSWGDYGYGCNLLFNGSLFYIYPYKQSDGLNNLFNNYMLSVTEDTTLLKALLEPFPTEWYEKGINNTYIINSTETKNFKELDYYFTYYSEVYKSVYTIAHALDTMLSHKDKHIPTNMHGKQLHHYMRNLHFKDPWGRETRYKEFREVNREFLILNWYLTSNRSVVENIIGNIMLSESTLNIEINIQEITWKKDTNNQ</sequence>
<keyword evidence="4" id="KW-0472">Membrane</keyword>